<organism evidence="1 2">
    <name type="scientific">Brachionus plicatilis</name>
    <name type="common">Marine rotifer</name>
    <name type="synonym">Brachionus muelleri</name>
    <dbReference type="NCBI Taxonomy" id="10195"/>
    <lineage>
        <taxon>Eukaryota</taxon>
        <taxon>Metazoa</taxon>
        <taxon>Spiralia</taxon>
        <taxon>Gnathifera</taxon>
        <taxon>Rotifera</taxon>
        <taxon>Eurotatoria</taxon>
        <taxon>Monogononta</taxon>
        <taxon>Pseudotrocha</taxon>
        <taxon>Ploima</taxon>
        <taxon>Brachionidae</taxon>
        <taxon>Brachionus</taxon>
    </lineage>
</organism>
<comment type="caution">
    <text evidence="1">The sequence shown here is derived from an EMBL/GenBank/DDBJ whole genome shotgun (WGS) entry which is preliminary data.</text>
</comment>
<reference evidence="1 2" key="1">
    <citation type="journal article" date="2018" name="Sci. Rep.">
        <title>Genomic signatures of local adaptation to the degree of environmental predictability in rotifers.</title>
        <authorList>
            <person name="Franch-Gras L."/>
            <person name="Hahn C."/>
            <person name="Garcia-Roger E.M."/>
            <person name="Carmona M.J."/>
            <person name="Serra M."/>
            <person name="Gomez A."/>
        </authorList>
    </citation>
    <scope>NUCLEOTIDE SEQUENCE [LARGE SCALE GENOMIC DNA]</scope>
    <source>
        <strain evidence="1">HYR1</strain>
    </source>
</reference>
<dbReference type="AlphaFoldDB" id="A0A3M7RGE2"/>
<sequence>MYCFLFIDREAKVNSNVIYLQHYMYLTSYREYDLLLKPFFLSLIKFKLFEIQISYYRLNQKKIVNGLPSPHKQKTVTHKEKFSAQK</sequence>
<protein>
    <submittedName>
        <fullName evidence="1">Uncharacterized protein</fullName>
    </submittedName>
</protein>
<dbReference type="EMBL" id="REGN01003489">
    <property type="protein sequence ID" value="RNA22318.1"/>
    <property type="molecule type" value="Genomic_DNA"/>
</dbReference>
<gene>
    <name evidence="1" type="ORF">BpHYR1_034586</name>
</gene>
<proteinExistence type="predicted"/>
<name>A0A3M7RGE2_BRAPC</name>
<evidence type="ECO:0000313" key="1">
    <source>
        <dbReference type="EMBL" id="RNA22318.1"/>
    </source>
</evidence>
<keyword evidence="2" id="KW-1185">Reference proteome</keyword>
<dbReference type="Proteomes" id="UP000276133">
    <property type="component" value="Unassembled WGS sequence"/>
</dbReference>
<accession>A0A3M7RGE2</accession>
<evidence type="ECO:0000313" key="2">
    <source>
        <dbReference type="Proteomes" id="UP000276133"/>
    </source>
</evidence>